<protein>
    <submittedName>
        <fullName evidence="1">Uncharacterized protein</fullName>
    </submittedName>
</protein>
<proteinExistence type="predicted"/>
<organism evidence="1 2">
    <name type="scientific">Bacteroides xylanisolvens</name>
    <dbReference type="NCBI Taxonomy" id="371601"/>
    <lineage>
        <taxon>Bacteria</taxon>
        <taxon>Pseudomonadati</taxon>
        <taxon>Bacteroidota</taxon>
        <taxon>Bacteroidia</taxon>
        <taxon>Bacteroidales</taxon>
        <taxon>Bacteroidaceae</taxon>
        <taxon>Bacteroides</taxon>
    </lineage>
</organism>
<reference evidence="1 2" key="1">
    <citation type="submission" date="2018-08" db="EMBL/GenBank/DDBJ databases">
        <title>A genome reference for cultivated species of the human gut microbiota.</title>
        <authorList>
            <person name="Zou Y."/>
            <person name="Xue W."/>
            <person name="Luo G."/>
        </authorList>
    </citation>
    <scope>NUCLEOTIDE SEQUENCE [LARGE SCALE GENOMIC DNA]</scope>
    <source>
        <strain evidence="1 2">TF10-34</strain>
    </source>
</reference>
<evidence type="ECO:0000313" key="2">
    <source>
        <dbReference type="Proteomes" id="UP000261210"/>
    </source>
</evidence>
<dbReference type="RefSeq" id="WP_004299044.1">
    <property type="nucleotide sequence ID" value="NZ_CAKOCS010000060.1"/>
</dbReference>
<evidence type="ECO:0000313" key="1">
    <source>
        <dbReference type="EMBL" id="RGK57889.1"/>
    </source>
</evidence>
<accession>A0A3E4N6K9</accession>
<gene>
    <name evidence="1" type="ORF">DXD03_20270</name>
</gene>
<dbReference type="AlphaFoldDB" id="A0A3E4N6K9"/>
<name>A0A3E4N6K9_9BACE</name>
<comment type="caution">
    <text evidence="1">The sequence shown here is derived from an EMBL/GenBank/DDBJ whole genome shotgun (WGS) entry which is preliminary data.</text>
</comment>
<dbReference type="EMBL" id="QSQU01000040">
    <property type="protein sequence ID" value="RGK57889.1"/>
    <property type="molecule type" value="Genomic_DNA"/>
</dbReference>
<dbReference type="Proteomes" id="UP000261210">
    <property type="component" value="Unassembled WGS sequence"/>
</dbReference>
<sequence>MLDSYIKIDDIKKLLDETVSINGLIKKSDFQKAITMIEEFRKPEIKPKNRIKNRLHLISMIDSYKKNILDKKVKPEIIIYMERLTNMNFSNRRIELFKTDHWGEGDENERIDISDIVLDGKEIMKMLNISKPTYLRFEKLGLFKKYNFTVKLYVSGTVRLYRHSLTFYKLSDIASNLLSL</sequence>